<keyword evidence="7" id="KW-1185">Reference proteome</keyword>
<evidence type="ECO:0000256" key="4">
    <source>
        <dbReference type="SAM" id="MobiDB-lite"/>
    </source>
</evidence>
<proteinExistence type="predicted"/>
<dbReference type="RefSeq" id="WP_341472129.1">
    <property type="nucleotide sequence ID" value="NZ_CP128401.1"/>
</dbReference>
<dbReference type="InterPro" id="IPR019775">
    <property type="entry name" value="WD40_repeat_CS"/>
</dbReference>
<feature type="repeat" description="WD" evidence="3">
    <location>
        <begin position="1291"/>
        <end position="1320"/>
    </location>
</feature>
<dbReference type="Gene3D" id="3.40.50.300">
    <property type="entry name" value="P-loop containing nucleotide triphosphate hydrolases"/>
    <property type="match status" value="1"/>
</dbReference>
<keyword evidence="5" id="KW-0812">Transmembrane</keyword>
<dbReference type="PROSITE" id="PS50082">
    <property type="entry name" value="WD_REPEATS_2"/>
    <property type="match status" value="13"/>
</dbReference>
<evidence type="ECO:0000313" key="6">
    <source>
        <dbReference type="EMBL" id="WJW70252.1"/>
    </source>
</evidence>
<feature type="repeat" description="WD" evidence="3">
    <location>
        <begin position="1138"/>
        <end position="1179"/>
    </location>
</feature>
<feature type="repeat" description="WD" evidence="3">
    <location>
        <begin position="1405"/>
        <end position="1435"/>
    </location>
</feature>
<evidence type="ECO:0000256" key="5">
    <source>
        <dbReference type="SAM" id="Phobius"/>
    </source>
</evidence>
<keyword evidence="1 3" id="KW-0853">WD repeat</keyword>
<name>A0ABY9BAY0_9CHLR</name>
<gene>
    <name evidence="6" type="ORF">OZ401_004773</name>
</gene>
<dbReference type="InterPro" id="IPR015943">
    <property type="entry name" value="WD40/YVTN_repeat-like_dom_sf"/>
</dbReference>
<dbReference type="CDD" id="cd00200">
    <property type="entry name" value="WD40"/>
    <property type="match status" value="3"/>
</dbReference>
<feature type="repeat" description="WD" evidence="3">
    <location>
        <begin position="1363"/>
        <end position="1404"/>
    </location>
</feature>
<protein>
    <submittedName>
        <fullName evidence="6">AAA-like domain-containing protein</fullName>
    </submittedName>
</protein>
<dbReference type="SUPFAM" id="SSF52540">
    <property type="entry name" value="P-loop containing nucleoside triphosphate hydrolases"/>
    <property type="match status" value="1"/>
</dbReference>
<dbReference type="PROSITE" id="PS00678">
    <property type="entry name" value="WD_REPEATS_1"/>
    <property type="match status" value="6"/>
</dbReference>
<feature type="repeat" description="WD" evidence="3">
    <location>
        <begin position="970"/>
        <end position="1011"/>
    </location>
</feature>
<dbReference type="PANTHER" id="PTHR44019">
    <property type="entry name" value="WD REPEAT-CONTAINING PROTEIN 55"/>
    <property type="match status" value="1"/>
</dbReference>
<keyword evidence="6" id="KW-0614">Plasmid</keyword>
<dbReference type="InterPro" id="IPR050505">
    <property type="entry name" value="WDR55/POC1"/>
</dbReference>
<keyword evidence="5" id="KW-0472">Membrane</keyword>
<keyword evidence="2" id="KW-0677">Repeat</keyword>
<accession>A0ABY9BAY0</accession>
<feature type="compositionally biased region" description="Basic and acidic residues" evidence="4">
    <location>
        <begin position="412"/>
        <end position="425"/>
    </location>
</feature>
<dbReference type="SUPFAM" id="SSF101908">
    <property type="entry name" value="Putative isomerase YbhE"/>
    <property type="match status" value="1"/>
</dbReference>
<feature type="repeat" description="WD" evidence="3">
    <location>
        <begin position="1096"/>
        <end position="1137"/>
    </location>
</feature>
<feature type="transmembrane region" description="Helical" evidence="5">
    <location>
        <begin position="373"/>
        <end position="393"/>
    </location>
</feature>
<feature type="repeat" description="WD" evidence="3">
    <location>
        <begin position="1321"/>
        <end position="1362"/>
    </location>
</feature>
<feature type="repeat" description="WD" evidence="3">
    <location>
        <begin position="1054"/>
        <end position="1095"/>
    </location>
</feature>
<organism evidence="6 7">
    <name type="scientific">Candidatus Chlorohelix allophototropha</name>
    <dbReference type="NCBI Taxonomy" id="3003348"/>
    <lineage>
        <taxon>Bacteria</taxon>
        <taxon>Bacillati</taxon>
        <taxon>Chloroflexota</taxon>
        <taxon>Chloroflexia</taxon>
        <taxon>Candidatus Chloroheliales</taxon>
        <taxon>Candidatus Chloroheliaceae</taxon>
        <taxon>Candidatus Chlorohelix</taxon>
    </lineage>
</organism>
<feature type="repeat" description="WD" evidence="3">
    <location>
        <begin position="746"/>
        <end position="787"/>
    </location>
</feature>
<dbReference type="PROSITE" id="PS50294">
    <property type="entry name" value="WD_REPEATS_REGION"/>
    <property type="match status" value="10"/>
</dbReference>
<evidence type="ECO:0000313" key="7">
    <source>
        <dbReference type="Proteomes" id="UP001431572"/>
    </source>
</evidence>
<dbReference type="InterPro" id="IPR011047">
    <property type="entry name" value="Quinoprotein_ADH-like_sf"/>
</dbReference>
<dbReference type="InterPro" id="IPR020472">
    <property type="entry name" value="WD40_PAC1"/>
</dbReference>
<evidence type="ECO:0000256" key="2">
    <source>
        <dbReference type="ARBA" id="ARBA00022737"/>
    </source>
</evidence>
<dbReference type="Proteomes" id="UP001431572">
    <property type="component" value="Plasmid unnamed1"/>
</dbReference>
<feature type="repeat" description="WD" evidence="3">
    <location>
        <begin position="704"/>
        <end position="745"/>
    </location>
</feature>
<feature type="region of interest" description="Disordered" evidence="4">
    <location>
        <begin position="400"/>
        <end position="425"/>
    </location>
</feature>
<dbReference type="SUPFAM" id="SSF50978">
    <property type="entry name" value="WD40 repeat-like"/>
    <property type="match status" value="1"/>
</dbReference>
<dbReference type="PANTHER" id="PTHR44019:SF8">
    <property type="entry name" value="POC1 CENTRIOLAR PROTEIN HOMOLOG"/>
    <property type="match status" value="1"/>
</dbReference>
<keyword evidence="5" id="KW-1133">Transmembrane helix</keyword>
<dbReference type="PRINTS" id="PR00320">
    <property type="entry name" value="GPROTEINBRPT"/>
</dbReference>
<dbReference type="Pfam" id="PF00400">
    <property type="entry name" value="WD40"/>
    <property type="match status" value="14"/>
</dbReference>
<dbReference type="InterPro" id="IPR036322">
    <property type="entry name" value="WD40_repeat_dom_sf"/>
</dbReference>
<feature type="repeat" description="WD" evidence="3">
    <location>
        <begin position="804"/>
        <end position="826"/>
    </location>
</feature>
<dbReference type="Pfam" id="PF14516">
    <property type="entry name" value="AAA_35"/>
    <property type="match status" value="1"/>
</dbReference>
<reference evidence="6" key="1">
    <citation type="journal article" date="2024" name="Nature">
        <title>Anoxygenic phototroph of the Chloroflexota uses a type I reaction centre.</title>
        <authorList>
            <person name="Tsuji J.M."/>
            <person name="Shaw N.A."/>
            <person name="Nagashima S."/>
            <person name="Venkiteswaran J.J."/>
            <person name="Schiff S.L."/>
            <person name="Watanabe T."/>
            <person name="Fukui M."/>
            <person name="Hanada S."/>
            <person name="Tank M."/>
            <person name="Neufeld J.D."/>
        </authorList>
    </citation>
    <scope>NUCLEOTIDE SEQUENCE</scope>
    <source>
        <strain evidence="6">L227-S17</strain>
    </source>
</reference>
<evidence type="ECO:0000256" key="3">
    <source>
        <dbReference type="PROSITE-ProRule" id="PRU00221"/>
    </source>
</evidence>
<sequence length="1490" mass="163391">MHPRNIYTVGGTVEADKRLYVTRKADEELLELCRAGQFAYILAPRQIGKSSLMMRTSQRLSEERVKTVIIDLTQLGTQVTAEAWYLGLLAIIEDQLMLDTSAVQWWKAHADLGITQRLTRFFEEVLLREVATPIVIFVDEIDTTLSLTFTDDFFASLRYFYQARVRLPEFQRLTFVLVGVATPGDLIRDPARTPFNIGQRLDMTDFSFEEALPLAQGLNVPTDSAPELLRWILKWTGGHPYLTQRLCRVVTEQQWEINWTEAKLDELVTNTFFGEKSEQDNNLQFVRDMLTRRSENAEEVLLTYREIRQERKVVLDQEQSLSKTQLKLSGLVKREGRALKVRNSIYRTVFDERWIKEHLPINWAKRLRQAFRLIAASLALALVLGGLAIYAFIQQGEASKQADEANNQRNTAETRRVEAETARNQSDRLLRGSEAQALAFRSQTQTDPELALLLSIEAAQRIQDGKLEDSGGQVEAALRQALANYTPNIALRSPATVTNSASFSPDGKRLVVVGNDGYARVYEVGANKEVMALGGKFGAVNIAVFSPDSSMIATADAEGNTIFYEAGSGKQLGDVITCQCSFSQMAFSPDGKMLAEGPGNRAVRILDPIGGKVLWEQFDEASIYNPVFSPNGKWLAVAGGSLLYLWDLTSGTIPPKEPYHIRTGFKSIAITSTIFSPDSRWLILTSTDFTAKILDTTTGKYVATLKHNGFVNNAVFTPDGKQVLTASSDKTVKVWETESGKELLTFQNHTSAIEDVILSPDEKLAVSAGDDATIRVWDYVSGKEVTVLKGHAGTVAGAPNHGGFSFSPDGKWLASTSSDGTARLWDWQALSQKRLILNPNTDRLLSASYSPDGKTVFTVANNNPPRLFDSATGKQLLTLQGFLTHSFLTLQFYPSALSPDGKLAVTSEGFNDHSTRIWDISTGKELGFLDGAAYTDYALTKNGLIYAAVRKDLTIEIRDMEKDSILQGGLKGHQAEITGMAFSPDYKLLGSASKDQTARIWEVATGKEVAVLKGHSGAVTGIEFSPDGKYVVTAGEDKTLRLWDTTNWQEVRVIRGHTAEISSVAFSPDSQTVISGSADKTARIWEVASGKELLVLSGHTGGITSLAVSEDGKRIATASEDGTARVWDAASGTEQMALRGHSGAVTAVFFKPDGSRIYTGGLDKTLRLWDSASGKEMKVTTGFTKPIKRLYTCAAFKAILKLNTPIDQAEDPVWVVSDEVWRSFDLYYGYGYGYVPFVPTYIGAIFSPDSKLIATGGSDGVVRLWDSATGKLVRTLEGHTNLVGMSGNDGFSPDGQRLVTGSYDKTAIIWEVASGKQLVTLQGHADVVTLAAFSPNGKLVVTSSADNTARIWDASSGKQLQILKGHTAPLYTARFSPDSKFIITASIDATARIWDTTSGKELAVLLGHSGPIRDASFSPDGKNILTASEDSTVIIRPCEICSPFTQVLEQAKKTVTRSLTPDEKNQFGITTAAVLPLNPVSRWSRKQERA</sequence>
<feature type="repeat" description="WD" evidence="3">
    <location>
        <begin position="1012"/>
        <end position="1053"/>
    </location>
</feature>
<geneLocation type="plasmid" evidence="6 7">
    <name>unnamed1</name>
</geneLocation>
<dbReference type="Gene3D" id="2.130.10.10">
    <property type="entry name" value="YVTN repeat-like/Quinoprotein amine dehydrogenase"/>
    <property type="match status" value="8"/>
</dbReference>
<evidence type="ECO:0000256" key="1">
    <source>
        <dbReference type="ARBA" id="ARBA00022574"/>
    </source>
</evidence>
<dbReference type="InterPro" id="IPR027417">
    <property type="entry name" value="P-loop_NTPase"/>
</dbReference>
<dbReference type="InterPro" id="IPR001680">
    <property type="entry name" value="WD40_rpt"/>
</dbReference>
<dbReference type="SUPFAM" id="SSF50998">
    <property type="entry name" value="Quinoprotein alcohol dehydrogenase-like"/>
    <property type="match status" value="2"/>
</dbReference>
<dbReference type="EMBL" id="CP128401">
    <property type="protein sequence ID" value="WJW70252.1"/>
    <property type="molecule type" value="Genomic_DNA"/>
</dbReference>
<feature type="repeat" description="WD" evidence="3">
    <location>
        <begin position="1246"/>
        <end position="1275"/>
    </location>
</feature>
<dbReference type="SMART" id="SM00320">
    <property type="entry name" value="WD40"/>
    <property type="match status" value="19"/>
</dbReference>